<dbReference type="AlphaFoldDB" id="A0A494TDN6"/>
<dbReference type="Proteomes" id="UP000276254">
    <property type="component" value="Plasmid unnamed1"/>
</dbReference>
<organism evidence="2 3">
    <name type="scientific">Sphingomonas paeninsulae</name>
    <dbReference type="NCBI Taxonomy" id="2319844"/>
    <lineage>
        <taxon>Bacteria</taxon>
        <taxon>Pseudomonadati</taxon>
        <taxon>Pseudomonadota</taxon>
        <taxon>Alphaproteobacteria</taxon>
        <taxon>Sphingomonadales</taxon>
        <taxon>Sphingomonadaceae</taxon>
        <taxon>Sphingomonas</taxon>
    </lineage>
</organism>
<reference evidence="2 3" key="1">
    <citation type="submission" date="2018-09" db="EMBL/GenBank/DDBJ databases">
        <title>Sphingomonas peninsula sp. nov., isolated from fildes peninsula, Antarctic soil.</title>
        <authorList>
            <person name="Yingchao G."/>
        </authorList>
    </citation>
    <scope>NUCLEOTIDE SEQUENCE [LARGE SCALE GENOMIC DNA]</scope>
    <source>
        <strain evidence="2 3">YZ-8</strain>
        <plasmid evidence="2 3">unnamed1</plasmid>
    </source>
</reference>
<dbReference type="EMBL" id="CP032828">
    <property type="protein sequence ID" value="AYJ85374.1"/>
    <property type="molecule type" value="Genomic_DNA"/>
</dbReference>
<geneLocation type="plasmid" evidence="2">
    <name>unnamed1</name>
</geneLocation>
<keyword evidence="3" id="KW-1185">Reference proteome</keyword>
<evidence type="ECO:0000256" key="1">
    <source>
        <dbReference type="SAM" id="MobiDB-lite"/>
    </source>
</evidence>
<dbReference type="Gene3D" id="3.30.360.10">
    <property type="entry name" value="Dihydrodipicolinate Reductase, domain 2"/>
    <property type="match status" value="1"/>
</dbReference>
<feature type="region of interest" description="Disordered" evidence="1">
    <location>
        <begin position="82"/>
        <end position="102"/>
    </location>
</feature>
<dbReference type="KEGG" id="spha:D3Y57_05085"/>
<sequence>MPRSAALPQVSTGAPDVEDSFVIRMRLVNGAEGTVQQTGGAIGGPASFFRVAGTEGSIWTEGNKVGLATRLETRELELPADLSLPRSNAGTTLASKAPNGNA</sequence>
<proteinExistence type="predicted"/>
<feature type="compositionally biased region" description="Polar residues" evidence="1">
    <location>
        <begin position="85"/>
        <end position="102"/>
    </location>
</feature>
<evidence type="ECO:0000313" key="3">
    <source>
        <dbReference type="Proteomes" id="UP000276254"/>
    </source>
</evidence>
<name>A0A494TDN6_SPHPE</name>
<gene>
    <name evidence="2" type="ORF">D3Y57_05085</name>
</gene>
<evidence type="ECO:0000313" key="2">
    <source>
        <dbReference type="EMBL" id="AYJ85374.1"/>
    </source>
</evidence>
<protein>
    <submittedName>
        <fullName evidence="2">Uncharacterized protein</fullName>
    </submittedName>
</protein>
<accession>A0A494TDN6</accession>
<dbReference type="SUPFAM" id="SSF55347">
    <property type="entry name" value="Glyceraldehyde-3-phosphate dehydrogenase-like, C-terminal domain"/>
    <property type="match status" value="1"/>
</dbReference>
<keyword evidence="2" id="KW-0614">Plasmid</keyword>